<dbReference type="AlphaFoldDB" id="A0A076PQ86"/>
<evidence type="ECO:0000313" key="2">
    <source>
        <dbReference type="EMBL" id="AIJ46896.1"/>
    </source>
</evidence>
<dbReference type="Proteomes" id="UP000028782">
    <property type="component" value="Chromosome"/>
</dbReference>
<accession>A0A076PQ86</accession>
<feature type="signal peptide" evidence="1">
    <location>
        <begin position="1"/>
        <end position="19"/>
    </location>
</feature>
<gene>
    <name evidence="2" type="ORF">O987_13900</name>
</gene>
<organism evidence="2 3">
    <name type="scientific">Comamonas testosteroni TK102</name>
    <dbReference type="NCBI Taxonomy" id="1392005"/>
    <lineage>
        <taxon>Bacteria</taxon>
        <taxon>Pseudomonadati</taxon>
        <taxon>Pseudomonadota</taxon>
        <taxon>Betaproteobacteria</taxon>
        <taxon>Burkholderiales</taxon>
        <taxon>Comamonadaceae</taxon>
        <taxon>Comamonas</taxon>
    </lineage>
</organism>
<evidence type="ECO:0000256" key="1">
    <source>
        <dbReference type="SAM" id="SignalP"/>
    </source>
</evidence>
<name>A0A076PQ86_COMTE</name>
<feature type="chain" id="PRO_5001715981" evidence="1">
    <location>
        <begin position="20"/>
        <end position="141"/>
    </location>
</feature>
<proteinExistence type="predicted"/>
<dbReference type="HOGENOM" id="CLU_145292_0_0_4"/>
<reference evidence="2 3" key="1">
    <citation type="journal article" date="2014" name="Genome Announc.">
        <title>Complete Genome Sequence of Polychlorinated Biphenyl Degrader Comamonas testosteroni TK102 (NBRC 109938).</title>
        <authorList>
            <person name="Fukuda K."/>
            <person name="Hosoyama A."/>
            <person name="Tsuchikane K."/>
            <person name="Ohji S."/>
            <person name="Yamazoe A."/>
            <person name="Fujita N."/>
            <person name="Shintani M."/>
            <person name="Kimbara K."/>
        </authorList>
    </citation>
    <scope>NUCLEOTIDE SEQUENCE [LARGE SCALE GENOMIC DNA]</scope>
    <source>
        <strain evidence="2">TK102</strain>
    </source>
</reference>
<dbReference type="EMBL" id="CP006704">
    <property type="protein sequence ID" value="AIJ46896.1"/>
    <property type="molecule type" value="Genomic_DNA"/>
</dbReference>
<sequence length="141" mass="14368">MRWLMGLLALAMVLGPTLGQMHRAVHLGSAPGGKVHAVHSHAAPALSAASAEAMGDCPADRGNCASDLSWVHALFAGHGPAECQLLDQANHGYAGPVAVLAFSAPPPDSFIPRPFAPAPRAVFIAAPLAARAPPLSLSFLA</sequence>
<evidence type="ECO:0000313" key="3">
    <source>
        <dbReference type="Proteomes" id="UP000028782"/>
    </source>
</evidence>
<dbReference type="RefSeq" id="WP_043372819.1">
    <property type="nucleotide sequence ID" value="NZ_CP006704.1"/>
</dbReference>
<dbReference type="KEGG" id="ctes:O987_13900"/>
<keyword evidence="1" id="KW-0732">Signal</keyword>
<protein>
    <submittedName>
        <fullName evidence="2">Uncharacterized protein</fullName>
    </submittedName>
</protein>